<dbReference type="PROSITE" id="PS50879">
    <property type="entry name" value="RNASE_H_1"/>
    <property type="match status" value="1"/>
</dbReference>
<dbReference type="InterPro" id="IPR036397">
    <property type="entry name" value="RNaseH_sf"/>
</dbReference>
<dbReference type="SUPFAM" id="SSF53098">
    <property type="entry name" value="Ribonuclease H-like"/>
    <property type="match status" value="1"/>
</dbReference>
<protein>
    <recommendedName>
        <fullName evidence="1">RNase H type-1 domain-containing protein</fullName>
    </recommendedName>
</protein>
<reference evidence="2 3" key="1">
    <citation type="submission" date="2024-04" db="EMBL/GenBank/DDBJ databases">
        <authorList>
            <person name="Rising A."/>
            <person name="Reimegard J."/>
            <person name="Sonavane S."/>
            <person name="Akerstrom W."/>
            <person name="Nylinder S."/>
            <person name="Hedman E."/>
            <person name="Kallberg Y."/>
        </authorList>
    </citation>
    <scope>NUCLEOTIDE SEQUENCE [LARGE SCALE GENOMIC DNA]</scope>
</reference>
<sequence length="249" mass="28154">MDLLKGWNIYHHQIIKFTFPQSEWPDNISFNLSNLPFQKKHLTSSEIVSFFNEFKSTISTDSIILSTDASKTKTRTTTAGINNHSEHTFSHSINSIFTAEALAILNAINYFINQRKKYLLLTDSKSVLSALRNISIKSPSIILQIQKALIQASNQAIEIMPTWTPSHHGIPENEVADKLATADIIRSSIDVISSNSLLITIKKLPMRSGRLANIAGGCQNEMRRRVIFKIKQDTKLIIHHTDEKDLEEK</sequence>
<gene>
    <name evidence="2" type="ORF">LARSCL_LOCUS20778</name>
</gene>
<evidence type="ECO:0000313" key="3">
    <source>
        <dbReference type="Proteomes" id="UP001497382"/>
    </source>
</evidence>
<dbReference type="GO" id="GO:0003676">
    <property type="term" value="F:nucleic acid binding"/>
    <property type="evidence" value="ECO:0007669"/>
    <property type="project" value="InterPro"/>
</dbReference>
<proteinExistence type="predicted"/>
<comment type="caution">
    <text evidence="2">The sequence shown here is derived from an EMBL/GenBank/DDBJ whole genome shotgun (WGS) entry which is preliminary data.</text>
</comment>
<feature type="domain" description="RNase H type-1" evidence="1">
    <location>
        <begin position="59"/>
        <end position="185"/>
    </location>
</feature>
<dbReference type="AlphaFoldDB" id="A0AAV2BQB2"/>
<accession>A0AAV2BQB2</accession>
<keyword evidence="3" id="KW-1185">Reference proteome</keyword>
<dbReference type="InterPro" id="IPR012337">
    <property type="entry name" value="RNaseH-like_sf"/>
</dbReference>
<dbReference type="Pfam" id="PF00075">
    <property type="entry name" value="RNase_H"/>
    <property type="match status" value="1"/>
</dbReference>
<evidence type="ECO:0000259" key="1">
    <source>
        <dbReference type="PROSITE" id="PS50879"/>
    </source>
</evidence>
<dbReference type="Proteomes" id="UP001497382">
    <property type="component" value="Unassembled WGS sequence"/>
</dbReference>
<evidence type="ECO:0000313" key="2">
    <source>
        <dbReference type="EMBL" id="CAL1298273.1"/>
    </source>
</evidence>
<dbReference type="EMBL" id="CAXIEN010000458">
    <property type="protein sequence ID" value="CAL1298273.1"/>
    <property type="molecule type" value="Genomic_DNA"/>
</dbReference>
<name>A0AAV2BQB2_9ARAC</name>
<organism evidence="2 3">
    <name type="scientific">Larinioides sclopetarius</name>
    <dbReference type="NCBI Taxonomy" id="280406"/>
    <lineage>
        <taxon>Eukaryota</taxon>
        <taxon>Metazoa</taxon>
        <taxon>Ecdysozoa</taxon>
        <taxon>Arthropoda</taxon>
        <taxon>Chelicerata</taxon>
        <taxon>Arachnida</taxon>
        <taxon>Araneae</taxon>
        <taxon>Araneomorphae</taxon>
        <taxon>Entelegynae</taxon>
        <taxon>Araneoidea</taxon>
        <taxon>Araneidae</taxon>
        <taxon>Larinioides</taxon>
    </lineage>
</organism>
<dbReference type="InterPro" id="IPR002156">
    <property type="entry name" value="RNaseH_domain"/>
</dbReference>
<dbReference type="GO" id="GO:0004523">
    <property type="term" value="F:RNA-DNA hybrid ribonuclease activity"/>
    <property type="evidence" value="ECO:0007669"/>
    <property type="project" value="InterPro"/>
</dbReference>
<dbReference type="CDD" id="cd09276">
    <property type="entry name" value="Rnase_HI_RT_non_LTR"/>
    <property type="match status" value="1"/>
</dbReference>
<dbReference type="Gene3D" id="3.30.420.10">
    <property type="entry name" value="Ribonuclease H-like superfamily/Ribonuclease H"/>
    <property type="match status" value="1"/>
</dbReference>